<organism evidence="6 7">
    <name type="scientific">Candidatus Ruthenibacterium merdavium</name>
    <dbReference type="NCBI Taxonomy" id="2838752"/>
    <lineage>
        <taxon>Bacteria</taxon>
        <taxon>Bacillati</taxon>
        <taxon>Bacillota</taxon>
        <taxon>Clostridia</taxon>
        <taxon>Eubacteriales</taxon>
        <taxon>Oscillospiraceae</taxon>
        <taxon>Ruthenibacterium</taxon>
    </lineage>
</organism>
<dbReference type="Gene3D" id="3.30.565.10">
    <property type="entry name" value="Histidine kinase-like ATPase, C-terminal domain"/>
    <property type="match status" value="1"/>
</dbReference>
<dbReference type="EMBL" id="DWWA01000048">
    <property type="protein sequence ID" value="HJC72924.1"/>
    <property type="molecule type" value="Genomic_DNA"/>
</dbReference>
<accession>A0A9D2TK21</accession>
<dbReference type="GO" id="GO:0140662">
    <property type="term" value="F:ATP-dependent protein folding chaperone"/>
    <property type="evidence" value="ECO:0007669"/>
    <property type="project" value="InterPro"/>
</dbReference>
<feature type="binding site" evidence="5">
    <location>
        <position position="33"/>
    </location>
    <ligand>
        <name>ATP</name>
        <dbReference type="ChEBI" id="CHEBI:30616"/>
    </ligand>
</feature>
<dbReference type="Gene3D" id="3.30.230.80">
    <property type="match status" value="1"/>
</dbReference>
<dbReference type="GO" id="GO:0005524">
    <property type="term" value="F:ATP binding"/>
    <property type="evidence" value="ECO:0007669"/>
    <property type="project" value="UniProtKB-KW"/>
</dbReference>
<evidence type="ECO:0000313" key="6">
    <source>
        <dbReference type="EMBL" id="HJC72924.1"/>
    </source>
</evidence>
<dbReference type="PIRSF" id="PIRSF002583">
    <property type="entry name" value="Hsp90"/>
    <property type="match status" value="1"/>
</dbReference>
<evidence type="ECO:0000313" key="7">
    <source>
        <dbReference type="Proteomes" id="UP000823918"/>
    </source>
</evidence>
<protein>
    <submittedName>
        <fullName evidence="6">HSP90 family protein</fullName>
    </submittedName>
</protein>
<dbReference type="InterPro" id="IPR020575">
    <property type="entry name" value="Hsp90_N"/>
</dbReference>
<reference evidence="6" key="1">
    <citation type="journal article" date="2021" name="PeerJ">
        <title>Extensive microbial diversity within the chicken gut microbiome revealed by metagenomics and culture.</title>
        <authorList>
            <person name="Gilroy R."/>
            <person name="Ravi A."/>
            <person name="Getino M."/>
            <person name="Pursley I."/>
            <person name="Horton D.L."/>
            <person name="Alikhan N.F."/>
            <person name="Baker D."/>
            <person name="Gharbi K."/>
            <person name="Hall N."/>
            <person name="Watson M."/>
            <person name="Adriaenssens E.M."/>
            <person name="Foster-Nyarko E."/>
            <person name="Jarju S."/>
            <person name="Secka A."/>
            <person name="Antonio M."/>
            <person name="Oren A."/>
            <person name="Chaudhuri R.R."/>
            <person name="La Ragione R."/>
            <person name="Hildebrand F."/>
            <person name="Pallen M.J."/>
        </authorList>
    </citation>
    <scope>NUCLEOTIDE SEQUENCE</scope>
    <source>
        <strain evidence="6">5933</strain>
    </source>
</reference>
<evidence type="ECO:0000256" key="2">
    <source>
        <dbReference type="ARBA" id="ARBA00022741"/>
    </source>
</evidence>
<dbReference type="Pfam" id="PF13589">
    <property type="entry name" value="HATPase_c_3"/>
    <property type="match status" value="1"/>
</dbReference>
<keyword evidence="4" id="KW-0143">Chaperone</keyword>
<comment type="caution">
    <text evidence="6">The sequence shown here is derived from an EMBL/GenBank/DDBJ whole genome shotgun (WGS) entry which is preliminary data.</text>
</comment>
<evidence type="ECO:0000256" key="1">
    <source>
        <dbReference type="ARBA" id="ARBA00008239"/>
    </source>
</evidence>
<dbReference type="SUPFAM" id="SSF55874">
    <property type="entry name" value="ATPase domain of HSP90 chaperone/DNA topoisomerase II/histidine kinase"/>
    <property type="match status" value="1"/>
</dbReference>
<evidence type="ECO:0000256" key="4">
    <source>
        <dbReference type="ARBA" id="ARBA00023186"/>
    </source>
</evidence>
<dbReference type="NCBIfam" id="NF010683">
    <property type="entry name" value="PRK14083.1"/>
    <property type="match status" value="1"/>
</dbReference>
<dbReference type="PANTHER" id="PTHR11528">
    <property type="entry name" value="HEAT SHOCK PROTEIN 90 FAMILY MEMBER"/>
    <property type="match status" value="1"/>
</dbReference>
<gene>
    <name evidence="6" type="ORF">H9698_09065</name>
</gene>
<feature type="binding site" evidence="5">
    <location>
        <position position="37"/>
    </location>
    <ligand>
        <name>ATP</name>
        <dbReference type="ChEBI" id="CHEBI:30616"/>
    </ligand>
</feature>
<evidence type="ECO:0000256" key="3">
    <source>
        <dbReference type="ARBA" id="ARBA00022840"/>
    </source>
</evidence>
<dbReference type="GO" id="GO:0016887">
    <property type="term" value="F:ATP hydrolysis activity"/>
    <property type="evidence" value="ECO:0007669"/>
    <property type="project" value="InterPro"/>
</dbReference>
<name>A0A9D2TK21_9FIRM</name>
<feature type="binding site" evidence="5">
    <location>
        <position position="71"/>
    </location>
    <ligand>
        <name>ATP</name>
        <dbReference type="ChEBI" id="CHEBI:30616"/>
    </ligand>
</feature>
<reference evidence="6" key="2">
    <citation type="submission" date="2021-04" db="EMBL/GenBank/DDBJ databases">
        <authorList>
            <person name="Gilroy R."/>
        </authorList>
    </citation>
    <scope>NUCLEOTIDE SEQUENCE</scope>
    <source>
        <strain evidence="6">5933</strain>
    </source>
</reference>
<dbReference type="AlphaFoldDB" id="A0A9D2TK21"/>
<feature type="binding site" evidence="5">
    <location>
        <position position="158"/>
    </location>
    <ligand>
        <name>ATP</name>
        <dbReference type="ChEBI" id="CHEBI:30616"/>
    </ligand>
</feature>
<keyword evidence="2 5" id="KW-0547">Nucleotide-binding</keyword>
<dbReference type="Proteomes" id="UP000823918">
    <property type="component" value="Unassembled WGS sequence"/>
</dbReference>
<sequence>MMSDVYHFQVNLGGMLDILSNHLYKSPDVFLRELMQNGIDAITMRRKQDPDWKGGQIAIQVEPGESLMLQDDGAGLTEEGIHRFLAVIGQSSKTELVNGRLPEDYIGRFGIGLLSCFMVSDSIVVHTRPAQGGSAHIWTGHPDGTYTLKPLEDCPVGTTIILTAKPGMERYFKAEKIEELVRYYGLALPVPIYLNGSTKRINSLPSDFSGVSREQLLSFGKWVFHEDFLEAIPIRTPHLSGAAYVLPYRTDQSVKNSHRIYLKQMLLTENGERILPPWAFFLRCFLNTRNLRPTASREDFYEDEALDEARQEFVQVIRAYLARLAQTNPERLRTIVEVHEQAIKAMAVWDEELFRIFIDYLSFETSEGTLTGAVLKEAGEAFWVGSVPRYQQLRSLFLAQGRLLICTGYVSDQELIEQLAKRFQLPIHPLREEDMETVLNEVTSEEKEQAETLLNAADNALQAFDCRTQLCRFLPADLPALYALSDQVQFLRQVQSAQESSTGVFSDALACMLEGIEEKPLASLYLNANNTLIRRLMHMQDEALLRQTIKILYVQSLLAGGHSVQGEELRALNGGLMMLLERISYEEWEQENED</sequence>
<dbReference type="InterPro" id="IPR036890">
    <property type="entry name" value="HATPase_C_sf"/>
</dbReference>
<dbReference type="InterPro" id="IPR001404">
    <property type="entry name" value="Hsp90_fam"/>
</dbReference>
<dbReference type="InterPro" id="IPR020568">
    <property type="entry name" value="Ribosomal_Su5_D2-typ_SF"/>
</dbReference>
<keyword evidence="3 5" id="KW-0067">ATP-binding</keyword>
<dbReference type="PRINTS" id="PR00775">
    <property type="entry name" value="HEATSHOCK90"/>
</dbReference>
<proteinExistence type="inferred from homology"/>
<dbReference type="GO" id="GO:0051082">
    <property type="term" value="F:unfolded protein binding"/>
    <property type="evidence" value="ECO:0007669"/>
    <property type="project" value="InterPro"/>
</dbReference>
<comment type="similarity">
    <text evidence="1">Belongs to the heat shock protein 90 family.</text>
</comment>
<evidence type="ECO:0000256" key="5">
    <source>
        <dbReference type="PIRSR" id="PIRSR002583-1"/>
    </source>
</evidence>
<dbReference type="SUPFAM" id="SSF54211">
    <property type="entry name" value="Ribosomal protein S5 domain 2-like"/>
    <property type="match status" value="1"/>
</dbReference>